<gene>
    <name evidence="2" type="ORF">SE18_06840</name>
</gene>
<dbReference type="Proteomes" id="UP000050277">
    <property type="component" value="Unassembled WGS sequence"/>
</dbReference>
<dbReference type="InterPro" id="IPR034660">
    <property type="entry name" value="DinB/YfiT-like"/>
</dbReference>
<reference evidence="2 3" key="1">
    <citation type="submission" date="2015-07" db="EMBL/GenBank/DDBJ databases">
        <title>Whole genome sequence of Herpetosiphon geysericola DSM 7119.</title>
        <authorList>
            <person name="Hemp J."/>
            <person name="Ward L.M."/>
            <person name="Pace L.A."/>
            <person name="Fischer W.W."/>
        </authorList>
    </citation>
    <scope>NUCLEOTIDE SEQUENCE [LARGE SCALE GENOMIC DNA]</scope>
    <source>
        <strain evidence="2 3">DSM 7119</strain>
    </source>
</reference>
<evidence type="ECO:0000313" key="3">
    <source>
        <dbReference type="Proteomes" id="UP000050277"/>
    </source>
</evidence>
<comment type="caution">
    <text evidence="2">The sequence shown here is derived from an EMBL/GenBank/DDBJ whole genome shotgun (WGS) entry which is preliminary data.</text>
</comment>
<organism evidence="2 3">
    <name type="scientific">Herpetosiphon geysericola</name>
    <dbReference type="NCBI Taxonomy" id="70996"/>
    <lineage>
        <taxon>Bacteria</taxon>
        <taxon>Bacillati</taxon>
        <taxon>Chloroflexota</taxon>
        <taxon>Chloroflexia</taxon>
        <taxon>Herpetosiphonales</taxon>
        <taxon>Herpetosiphonaceae</taxon>
        <taxon>Herpetosiphon</taxon>
    </lineage>
</organism>
<name>A0A0P6Y384_9CHLR</name>
<dbReference type="InterPro" id="IPR024775">
    <property type="entry name" value="DinB-like"/>
</dbReference>
<dbReference type="OrthoDB" id="156467at2"/>
<dbReference type="Pfam" id="PF12867">
    <property type="entry name" value="DinB_2"/>
    <property type="match status" value="1"/>
</dbReference>
<dbReference type="EMBL" id="LGKP01000012">
    <property type="protein sequence ID" value="KPL90327.1"/>
    <property type="molecule type" value="Genomic_DNA"/>
</dbReference>
<proteinExistence type="predicted"/>
<dbReference type="AlphaFoldDB" id="A0A0P6Y384"/>
<evidence type="ECO:0000259" key="1">
    <source>
        <dbReference type="Pfam" id="PF12867"/>
    </source>
</evidence>
<dbReference type="RefSeq" id="WP_054533687.1">
    <property type="nucleotide sequence ID" value="NZ_LGKP01000012.1"/>
</dbReference>
<sequence>MQNATVAKMIAALDADRAANQAKFGALDPNALVYADGPWTVTNIISHLTIWEEEFLKGLQAHQAGQSYLTEMPDLEGDDAGLNAFNARTVGERKHLSYEQALDQWTTVRQQIKDTLASFTPEQIAAPMVAPWGGEAASPVAQTGGCIWHEGHHLKETLAAVGNDSAQVG</sequence>
<protein>
    <recommendedName>
        <fullName evidence="1">DinB-like domain-containing protein</fullName>
    </recommendedName>
</protein>
<keyword evidence="3" id="KW-1185">Reference proteome</keyword>
<accession>A0A0P6Y384</accession>
<dbReference type="Gene3D" id="1.20.120.450">
    <property type="entry name" value="dinb family like domain"/>
    <property type="match status" value="1"/>
</dbReference>
<dbReference type="SUPFAM" id="SSF109854">
    <property type="entry name" value="DinB/YfiT-like putative metalloenzymes"/>
    <property type="match status" value="1"/>
</dbReference>
<evidence type="ECO:0000313" key="2">
    <source>
        <dbReference type="EMBL" id="KPL90327.1"/>
    </source>
</evidence>
<feature type="domain" description="DinB-like" evidence="1">
    <location>
        <begin position="13"/>
        <end position="155"/>
    </location>
</feature>